<accession>A0A1Y1V6I9</accession>
<dbReference type="Proteomes" id="UP000193719">
    <property type="component" value="Unassembled WGS sequence"/>
</dbReference>
<reference evidence="4 5" key="1">
    <citation type="submission" date="2016-08" db="EMBL/GenBank/DDBJ databases">
        <title>Genomes of anaerobic fungi encode conserved fungal cellulosomes for biomass hydrolysis.</title>
        <authorList>
            <consortium name="DOE Joint Genome Institute"/>
            <person name="Haitjema C.H."/>
            <person name="Gilmore S.P."/>
            <person name="Henske J.K."/>
            <person name="Solomon K.V."/>
            <person name="De Groot R."/>
            <person name="Kuo A."/>
            <person name="Mondo S.J."/>
            <person name="Salamov A.A."/>
            <person name="Labutti K."/>
            <person name="Zhao Z."/>
            <person name="Chiniquy J."/>
            <person name="Barry K."/>
            <person name="Brewer H.M."/>
            <person name="Purvine S.O."/>
            <person name="Wright A.T."/>
            <person name="Boxma B."/>
            <person name="Van Alen T."/>
            <person name="Hackstein J.H."/>
            <person name="Baker S.E."/>
            <person name="Grigoriev I.V."/>
            <person name="O'Malley M.A."/>
        </authorList>
    </citation>
    <scope>NUCLEOTIDE SEQUENCE [LARGE SCALE GENOMIC DNA]</scope>
    <source>
        <strain evidence="5">finn</strain>
    </source>
</reference>
<keyword evidence="2" id="KW-0472">Membrane</keyword>
<proteinExistence type="predicted"/>
<dbReference type="InterPro" id="IPR040096">
    <property type="entry name" value="Ric1"/>
</dbReference>
<evidence type="ECO:0000256" key="1">
    <source>
        <dbReference type="ARBA" id="ARBA00004370"/>
    </source>
</evidence>
<dbReference type="Pfam" id="PF25440">
    <property type="entry name" value="Beta-prop_RIC1_2nd"/>
    <property type="match status" value="1"/>
</dbReference>
<dbReference type="AlphaFoldDB" id="A0A1Y1V6I9"/>
<dbReference type="PANTHER" id="PTHR22746:SF10">
    <property type="entry name" value="GUANINE NUCLEOTIDE EXCHANGE FACTOR SUBUNIT RIC1"/>
    <property type="match status" value="1"/>
</dbReference>
<dbReference type="GO" id="GO:0034066">
    <property type="term" value="C:Ric1-Rgp1 guanyl-nucleotide exchange factor complex"/>
    <property type="evidence" value="ECO:0007669"/>
    <property type="project" value="InterPro"/>
</dbReference>
<dbReference type="GO" id="GO:0005829">
    <property type="term" value="C:cytosol"/>
    <property type="evidence" value="ECO:0007669"/>
    <property type="project" value="TreeGrafter"/>
</dbReference>
<dbReference type="STRING" id="1754191.A0A1Y1V6I9"/>
<gene>
    <name evidence="4" type="ORF">BCR36DRAFT_405308</name>
</gene>
<dbReference type="SUPFAM" id="SSF50978">
    <property type="entry name" value="WD40 repeat-like"/>
    <property type="match status" value="1"/>
</dbReference>
<evidence type="ECO:0000313" key="5">
    <source>
        <dbReference type="Proteomes" id="UP000193719"/>
    </source>
</evidence>
<organism evidence="4 5">
    <name type="scientific">Piromyces finnis</name>
    <dbReference type="NCBI Taxonomy" id="1754191"/>
    <lineage>
        <taxon>Eukaryota</taxon>
        <taxon>Fungi</taxon>
        <taxon>Fungi incertae sedis</taxon>
        <taxon>Chytridiomycota</taxon>
        <taxon>Chytridiomycota incertae sedis</taxon>
        <taxon>Neocallimastigomycetes</taxon>
        <taxon>Neocallimastigales</taxon>
        <taxon>Neocallimastigaceae</taxon>
        <taxon>Piromyces</taxon>
    </lineage>
</organism>
<dbReference type="InterPro" id="IPR036322">
    <property type="entry name" value="WD40_repeat_dom_sf"/>
</dbReference>
<evidence type="ECO:0000313" key="4">
    <source>
        <dbReference type="EMBL" id="ORX47618.1"/>
    </source>
</evidence>
<evidence type="ECO:0000256" key="2">
    <source>
        <dbReference type="ARBA" id="ARBA00023136"/>
    </source>
</evidence>
<dbReference type="OrthoDB" id="67540at2759"/>
<dbReference type="PANTHER" id="PTHR22746">
    <property type="entry name" value="RAB6A-GEF COMPLEX PARTNER PROTEIN 1"/>
    <property type="match status" value="1"/>
</dbReference>
<feature type="domain" description="RIC1 C-terminal alpha solenoid region" evidence="3">
    <location>
        <begin position="768"/>
        <end position="932"/>
    </location>
</feature>
<comment type="subcellular location">
    <subcellularLocation>
        <location evidence="1">Membrane</location>
    </subcellularLocation>
</comment>
<evidence type="ECO:0000259" key="3">
    <source>
        <dbReference type="Pfam" id="PF07064"/>
    </source>
</evidence>
<keyword evidence="5" id="KW-1185">Reference proteome</keyword>
<comment type="caution">
    <text evidence="4">The sequence shown here is derived from an EMBL/GenBank/DDBJ whole genome shotgun (WGS) entry which is preliminary data.</text>
</comment>
<name>A0A1Y1V6I9_9FUNG</name>
<dbReference type="Pfam" id="PF07064">
    <property type="entry name" value="RIC1"/>
    <property type="match status" value="1"/>
</dbReference>
<reference evidence="4 5" key="2">
    <citation type="submission" date="2016-08" db="EMBL/GenBank/DDBJ databases">
        <title>Pervasive Adenine N6-methylation of Active Genes in Fungi.</title>
        <authorList>
            <consortium name="DOE Joint Genome Institute"/>
            <person name="Mondo S.J."/>
            <person name="Dannebaum R.O."/>
            <person name="Kuo R.C."/>
            <person name="Labutti K."/>
            <person name="Haridas S."/>
            <person name="Kuo A."/>
            <person name="Salamov A."/>
            <person name="Ahrendt S.R."/>
            <person name="Lipzen A."/>
            <person name="Sullivan W."/>
            <person name="Andreopoulos W.B."/>
            <person name="Clum A."/>
            <person name="Lindquist E."/>
            <person name="Daum C."/>
            <person name="Ramamoorthy G.K."/>
            <person name="Gryganskyi A."/>
            <person name="Culley D."/>
            <person name="Magnuson J.K."/>
            <person name="James T.Y."/>
            <person name="O'Malley M.A."/>
            <person name="Stajich J.E."/>
            <person name="Spatafora J.W."/>
            <person name="Visel A."/>
            <person name="Grigoriev I.V."/>
        </authorList>
    </citation>
    <scope>NUCLEOTIDE SEQUENCE [LARGE SCALE GENOMIC DNA]</scope>
    <source>
        <strain evidence="5">finn</strain>
    </source>
</reference>
<sequence length="1240" mass="145245">MYYSTGSPKIFSICKSNIDINSSANNDANFEIAEPSSLIQIKKNEDCSLFAAINKQSIYLWNVRPTVLLSSVSRSQKSLEEHGDNKEIIWNELSYSIVVITTKNYLYFYDVMSEKSHIYQYNFSTRHEYYNEENTGVPKTKIIYKFFTKIDEEIKCGVEYDYDIILGTNKSIITIKWDGRIIKKDPIYEIPFLGLTPNEENVYITHISKSKKYSFSTWILSNKSVFLVSKNKPSSDDSSANSHLWVGIQFSIDEKCTGDICISEFHPFYKMIALGTTTGDAIVYTVKEVNELPEFSHHLSFTKSSGIYSDIQLGRVSSLDWTDDGYAIAIGMLHSGFAVWSIYGRFLMSTITEDTIAQSKEISDYIQDDYFAGVKGLFWGLNGYELYLLPTISLDKEYIEEIYVLQFVKHPLIHSLTQDNLHHLYLHSSNSIYFSVENDINSSNENLNLTQWQTIQLPEMYLVHNWPIRYSSIDYTGQYLAMAGKHGLIHYSFVTARWKLFGNVQQEQSVTCCGGLVWYKNIIIFACRNEENKKYEIRYYNRDTNLDNSKVLFIEYLQEVVYMDILENNLLVYTIDNKINHFVLNYDRKKNKLDVTYFSELSIAEFVDDPRNVKSISWYPVKLSKPDPKELLMCPILILYKGQFKIIVREIERMYIHHLAKNIEYYWTSIGWDVEVGKLYNSLWLFDGKEIKMWTNILLQNEMNSLWKHESFAQLTTPSFTFKVDFCPLLVLLYKGIIMGVSQSLSLKCSMEIVYFKPEKKSHLFLPYFIKYLLSNNMYDEAVRFVDCFQNLEYFGHALELLLHYVLEEEVEKRKHNDGKSELLQLVIKFIKNYNQYFDIIVQCARKTEVMVWEYFFSIVGDPKILFKQCLSDGRLRTATSYLIIIQTLEPLEVSEKMAVDLLEKAFEMEDYNLCQELIRFLSTINDSGYILFSKFNKDVETSENNSTKNIKPNELIQETQVNDNNKNKIVEFDNISNVSNDNEEMSEDKKIMELEKLGKKKDEQSKSLIESDLIHIEDLIIKQAYVLLSQNKIRSLSKIARFLGFPLKEWLIKLREEEDNSKFEIENWNEVFISLHEQFKWPLPDDILSVKHYIQDYIENILIIDKENENLNDNLTSPLSDKESDGRNKFIKKRINSNTIHIPVTKKFIHNEIDEINFLIHIFQEIKMNDWVLLLSSLSFNIQVIVNTLLNSNEKQQIYIEKLKKALLYSKGKGYPPLFNAIKDILDKNEIKRKEKEVE</sequence>
<dbReference type="GO" id="GO:0006886">
    <property type="term" value="P:intracellular protein transport"/>
    <property type="evidence" value="ECO:0007669"/>
    <property type="project" value="InterPro"/>
</dbReference>
<dbReference type="EMBL" id="MCFH01000030">
    <property type="protein sequence ID" value="ORX47618.1"/>
    <property type="molecule type" value="Genomic_DNA"/>
</dbReference>
<protein>
    <submittedName>
        <fullName evidence="4">RIC1-domain-containing protein</fullName>
    </submittedName>
</protein>
<dbReference type="InterPro" id="IPR009771">
    <property type="entry name" value="RIC1_C"/>
</dbReference>
<dbReference type="GO" id="GO:0000139">
    <property type="term" value="C:Golgi membrane"/>
    <property type="evidence" value="ECO:0007669"/>
    <property type="project" value="TreeGrafter"/>
</dbReference>
<dbReference type="GO" id="GO:0042147">
    <property type="term" value="P:retrograde transport, endosome to Golgi"/>
    <property type="evidence" value="ECO:0007669"/>
    <property type="project" value="TreeGrafter"/>
</dbReference>